<dbReference type="PANTHER" id="PTHR43605:SF10">
    <property type="entry name" value="ACYL-COA SYNTHETASE MEDIUM CHAIN FAMILY MEMBER 3"/>
    <property type="match status" value="1"/>
</dbReference>
<dbReference type="InterPro" id="IPR042099">
    <property type="entry name" value="ANL_N_sf"/>
</dbReference>
<keyword evidence="4" id="KW-0067">ATP-binding</keyword>
<dbReference type="GO" id="GO:0006633">
    <property type="term" value="P:fatty acid biosynthetic process"/>
    <property type="evidence" value="ECO:0007669"/>
    <property type="project" value="TreeGrafter"/>
</dbReference>
<feature type="domain" description="AMP-dependent synthetase/ligase" evidence="5">
    <location>
        <begin position="40"/>
        <end position="405"/>
    </location>
</feature>
<evidence type="ECO:0000259" key="5">
    <source>
        <dbReference type="Pfam" id="PF00501"/>
    </source>
</evidence>
<feature type="domain" description="AMP-binding enzyme C-terminal" evidence="6">
    <location>
        <begin position="456"/>
        <end position="534"/>
    </location>
</feature>
<comment type="similarity">
    <text evidence="1">Belongs to the ATP-dependent AMP-binding enzyme family.</text>
</comment>
<evidence type="ECO:0008006" key="8">
    <source>
        <dbReference type="Google" id="ProtNLM"/>
    </source>
</evidence>
<evidence type="ECO:0000259" key="6">
    <source>
        <dbReference type="Pfam" id="PF13193"/>
    </source>
</evidence>
<gene>
    <name evidence="7" type="ORF">METZ01_LOCUS120569</name>
</gene>
<evidence type="ECO:0000313" key="7">
    <source>
        <dbReference type="EMBL" id="SVA67715.1"/>
    </source>
</evidence>
<dbReference type="EMBL" id="UINC01016223">
    <property type="protein sequence ID" value="SVA67715.1"/>
    <property type="molecule type" value="Genomic_DNA"/>
</dbReference>
<dbReference type="InterPro" id="IPR051087">
    <property type="entry name" value="Mitochondrial_ACSM"/>
</dbReference>
<dbReference type="GO" id="GO:0015645">
    <property type="term" value="F:fatty acid ligase activity"/>
    <property type="evidence" value="ECO:0007669"/>
    <property type="project" value="TreeGrafter"/>
</dbReference>
<dbReference type="Pfam" id="PF13193">
    <property type="entry name" value="AMP-binding_C"/>
    <property type="match status" value="1"/>
</dbReference>
<dbReference type="Gene3D" id="3.30.300.30">
    <property type="match status" value="1"/>
</dbReference>
<dbReference type="Gene3D" id="3.40.50.12780">
    <property type="entry name" value="N-terminal domain of ligase-like"/>
    <property type="match status" value="1"/>
</dbReference>
<dbReference type="GO" id="GO:0004321">
    <property type="term" value="F:fatty-acyl-CoA synthase activity"/>
    <property type="evidence" value="ECO:0007669"/>
    <property type="project" value="TreeGrafter"/>
</dbReference>
<accession>A0A381XSN0</accession>
<dbReference type="GO" id="GO:0016405">
    <property type="term" value="F:CoA-ligase activity"/>
    <property type="evidence" value="ECO:0007669"/>
    <property type="project" value="UniProtKB-ARBA"/>
</dbReference>
<sequence length="544" mass="60273">MLYLKSILDQLAEPGNVNISVPEFFNFGFDVVDTWAAEENMTAFVSVNRTATAIEYHSFAELSHASNRFANALQTLGAGKGACAIVILPRVPAWYEVVIGCIKAGVVAMPGTNLLTAKDIEYRINHSAASLAIVSSEHVSKIESIRARCPSLRHLILVGDKQHGWIDYANACAQESEVCERETMPVSRSDDMMMAYFTSGTTSWPKMVPRNHGYALAHAVTGKFWMDLQKNDIHWTLSDTGWAKAAYGMLFPQWLIGATIVLYDGDPKFDPDIHLRLIDKLGVTTFCAPPTVYRVFAQMDLSGYRLDSLRHSMSAGEPLNPEAIRAWKEVTGTFVHDGYGQTETVLVVGNVPGVDIRPGSMGKPVPGFDVQIVDDDGTVAADDQIGHIAIRLTDRHPLGLFDGYYEGPDALNRESFRHGWYYTGDTATRDIDGYIWFVGRSDDIISSAGYRISPFEVESVLLEHPAVAESAVVAKPDDLRGEIVKAHIVLAHGYAPSDKLVGEIQDYVKKTTAPYKYPREIQFREDLPKTISGKIRRVELREEV</sequence>
<dbReference type="FunFam" id="3.30.300.30:FF:000005">
    <property type="entry name" value="Acyl-coenzyme A synthetase ACSM5, mitochondrial"/>
    <property type="match status" value="1"/>
</dbReference>
<evidence type="ECO:0000256" key="1">
    <source>
        <dbReference type="ARBA" id="ARBA00006432"/>
    </source>
</evidence>
<dbReference type="Pfam" id="PF00501">
    <property type="entry name" value="AMP-binding"/>
    <property type="match status" value="1"/>
</dbReference>
<dbReference type="GO" id="GO:0005524">
    <property type="term" value="F:ATP binding"/>
    <property type="evidence" value="ECO:0007669"/>
    <property type="project" value="UniProtKB-KW"/>
</dbReference>
<evidence type="ECO:0000256" key="3">
    <source>
        <dbReference type="ARBA" id="ARBA00022741"/>
    </source>
</evidence>
<evidence type="ECO:0000256" key="4">
    <source>
        <dbReference type="ARBA" id="ARBA00022840"/>
    </source>
</evidence>
<dbReference type="AlphaFoldDB" id="A0A381XSN0"/>
<dbReference type="PANTHER" id="PTHR43605">
    <property type="entry name" value="ACYL-COENZYME A SYNTHETASE"/>
    <property type="match status" value="1"/>
</dbReference>
<keyword evidence="3" id="KW-0547">Nucleotide-binding</keyword>
<name>A0A381XSN0_9ZZZZ</name>
<dbReference type="InterPro" id="IPR000873">
    <property type="entry name" value="AMP-dep_synth/lig_dom"/>
</dbReference>
<keyword evidence="2" id="KW-0436">Ligase</keyword>
<evidence type="ECO:0000256" key="2">
    <source>
        <dbReference type="ARBA" id="ARBA00022598"/>
    </source>
</evidence>
<proteinExistence type="inferred from homology"/>
<dbReference type="InterPro" id="IPR045851">
    <property type="entry name" value="AMP-bd_C_sf"/>
</dbReference>
<protein>
    <recommendedName>
        <fullName evidence="8">AMP-dependent synthetase/ligase domain-containing protein</fullName>
    </recommendedName>
</protein>
<dbReference type="GO" id="GO:0006637">
    <property type="term" value="P:acyl-CoA metabolic process"/>
    <property type="evidence" value="ECO:0007669"/>
    <property type="project" value="TreeGrafter"/>
</dbReference>
<reference evidence="7" key="1">
    <citation type="submission" date="2018-05" db="EMBL/GenBank/DDBJ databases">
        <authorList>
            <person name="Lanie J.A."/>
            <person name="Ng W.-L."/>
            <person name="Kazmierczak K.M."/>
            <person name="Andrzejewski T.M."/>
            <person name="Davidsen T.M."/>
            <person name="Wayne K.J."/>
            <person name="Tettelin H."/>
            <person name="Glass J.I."/>
            <person name="Rusch D."/>
            <person name="Podicherti R."/>
            <person name="Tsui H.-C.T."/>
            <person name="Winkler M.E."/>
        </authorList>
    </citation>
    <scope>NUCLEOTIDE SEQUENCE</scope>
</reference>
<dbReference type="SUPFAM" id="SSF56801">
    <property type="entry name" value="Acetyl-CoA synthetase-like"/>
    <property type="match status" value="1"/>
</dbReference>
<dbReference type="InterPro" id="IPR025110">
    <property type="entry name" value="AMP-bd_C"/>
</dbReference>
<organism evidence="7">
    <name type="scientific">marine metagenome</name>
    <dbReference type="NCBI Taxonomy" id="408172"/>
    <lineage>
        <taxon>unclassified sequences</taxon>
        <taxon>metagenomes</taxon>
        <taxon>ecological metagenomes</taxon>
    </lineage>
</organism>